<evidence type="ECO:0000259" key="5">
    <source>
        <dbReference type="Pfam" id="PF12867"/>
    </source>
</evidence>
<feature type="domain" description="DinB-like" evidence="5">
    <location>
        <begin position="27"/>
        <end position="159"/>
    </location>
</feature>
<dbReference type="PANTHER" id="PTHR23150:SF36">
    <property type="entry name" value="HERCYNINE OXYGENASE"/>
    <property type="match status" value="1"/>
</dbReference>
<keyword evidence="1" id="KW-0560">Oxidoreductase</keyword>
<dbReference type="InterPro" id="IPR016187">
    <property type="entry name" value="CTDL_fold"/>
</dbReference>
<feature type="domain" description="Sulfatase-modifying factor enzyme-like" evidence="4">
    <location>
        <begin position="353"/>
        <end position="432"/>
    </location>
</feature>
<organism evidence="6">
    <name type="scientific">hydrothermal vent metagenome</name>
    <dbReference type="NCBI Taxonomy" id="652676"/>
    <lineage>
        <taxon>unclassified sequences</taxon>
        <taxon>metagenomes</taxon>
        <taxon>ecological metagenomes</taxon>
    </lineage>
</organism>
<evidence type="ECO:0000259" key="4">
    <source>
        <dbReference type="Pfam" id="PF03781"/>
    </source>
</evidence>
<evidence type="ECO:0008006" key="7">
    <source>
        <dbReference type="Google" id="ProtNLM"/>
    </source>
</evidence>
<dbReference type="InterPro" id="IPR024775">
    <property type="entry name" value="DinB-like"/>
</dbReference>
<feature type="domain" description="Sulfatase-modifying factor enzyme-like" evidence="4">
    <location>
        <begin position="210"/>
        <end position="330"/>
    </location>
</feature>
<dbReference type="Pfam" id="PF12867">
    <property type="entry name" value="DinB_2"/>
    <property type="match status" value="1"/>
</dbReference>
<evidence type="ECO:0000256" key="2">
    <source>
        <dbReference type="ARBA" id="ARBA00023004"/>
    </source>
</evidence>
<dbReference type="InterPro" id="IPR017806">
    <property type="entry name" value="EgtB"/>
</dbReference>
<dbReference type="PANTHER" id="PTHR23150">
    <property type="entry name" value="SULFATASE MODIFYING FACTOR 1, 2"/>
    <property type="match status" value="1"/>
</dbReference>
<dbReference type="EMBL" id="UOFS01000024">
    <property type="protein sequence ID" value="VAW95719.1"/>
    <property type="molecule type" value="Genomic_DNA"/>
</dbReference>
<dbReference type="InterPro" id="IPR051043">
    <property type="entry name" value="Sulfatase_Mod_Factor_Kinase"/>
</dbReference>
<keyword evidence="2" id="KW-0408">Iron</keyword>
<evidence type="ECO:0000313" key="6">
    <source>
        <dbReference type="EMBL" id="VAW95719.1"/>
    </source>
</evidence>
<dbReference type="InterPro" id="IPR042095">
    <property type="entry name" value="SUMF_sf"/>
</dbReference>
<dbReference type="AlphaFoldDB" id="A0A3B1ABS6"/>
<proteinExistence type="predicted"/>
<evidence type="ECO:0000256" key="1">
    <source>
        <dbReference type="ARBA" id="ARBA00023002"/>
    </source>
</evidence>
<dbReference type="SUPFAM" id="SSF56436">
    <property type="entry name" value="C-type lectin-like"/>
    <property type="match status" value="1"/>
</dbReference>
<protein>
    <recommendedName>
        <fullName evidence="7">Ergothioneine biosynthesis protein EgtB</fullName>
    </recommendedName>
</protein>
<dbReference type="GO" id="GO:0052699">
    <property type="term" value="P:ergothioneine biosynthetic process"/>
    <property type="evidence" value="ECO:0007669"/>
    <property type="project" value="InterPro"/>
</dbReference>
<dbReference type="Gene3D" id="3.90.1580.10">
    <property type="entry name" value="paralog of FGE (formylglycine-generating enzyme)"/>
    <property type="match status" value="1"/>
</dbReference>
<evidence type="ECO:0000256" key="3">
    <source>
        <dbReference type="ARBA" id="ARBA00037882"/>
    </source>
</evidence>
<sequence length="435" mass="50974">MLSAKTKPSQAKLVDLPSGESLVDFYNRVRQESLNICKPLEVEDYNIQTMPDVSPPKWHLAHTSWFFETFLLKPHFPNYSVYHPRYEHIFNSYYEQIGTYHPRPQRGNLSRPTLNEIFSYRLHVDTQMNKLIADQTLNNTQSIVDKVVLGLNHEQQHQELLYTDILHIFASNPLLPQYRKLKQRQISKTIAKATEWVHFDESLSEFGFSDDGFYYDNELPKHKAYTTKFKIASKLVTNAEYLNFIIDGGYSTSTYWLSDAWTMIKKQGWQHPIYWSLENDVWFEMTLGGKRELDMNAPVSHVSYFESDAYANWSKSRLPTEYEWELAASSVQVSGNLRESDFCHPIVAENSLKLQLQQMYGDLWEWTKSPYVAYPGYRAVDGAIGEYNGKFMSNQIVLKGGSCVTPKEHIRSTYRNFFYPYDRWQFSGFRLAQDY</sequence>
<dbReference type="NCBIfam" id="TIGR03440">
    <property type="entry name" value="egtB_TIGR03440"/>
    <property type="match status" value="1"/>
</dbReference>
<dbReference type="InterPro" id="IPR005532">
    <property type="entry name" value="SUMF_dom"/>
</dbReference>
<dbReference type="Pfam" id="PF03781">
    <property type="entry name" value="FGE-sulfatase"/>
    <property type="match status" value="2"/>
</dbReference>
<name>A0A3B1ABS6_9ZZZZ</name>
<comment type="pathway">
    <text evidence="3">Amino-acid biosynthesis; ergothioneine biosynthesis.</text>
</comment>
<reference evidence="6" key="1">
    <citation type="submission" date="2018-06" db="EMBL/GenBank/DDBJ databases">
        <authorList>
            <person name="Zhirakovskaya E."/>
        </authorList>
    </citation>
    <scope>NUCLEOTIDE SEQUENCE</scope>
</reference>
<gene>
    <name evidence="6" type="ORF">MNBD_GAMMA22-1846</name>
</gene>
<accession>A0A3B1ABS6</accession>